<dbReference type="Proteomes" id="UP000504618">
    <property type="component" value="Unplaced"/>
</dbReference>
<dbReference type="CTD" id="38900"/>
<comment type="cofactor">
    <cofactor evidence="3">
        <name>Fe(2+)</name>
        <dbReference type="ChEBI" id="CHEBI:29033"/>
    </cofactor>
</comment>
<keyword evidence="12" id="KW-0539">Nucleus</keyword>
<feature type="transmembrane region" description="Helical" evidence="14">
    <location>
        <begin position="468"/>
        <end position="492"/>
    </location>
</feature>
<dbReference type="AlphaFoldDB" id="A0A6J1R9K0"/>
<dbReference type="SUPFAM" id="SSF56300">
    <property type="entry name" value="Metallo-dependent phosphatases"/>
    <property type="match status" value="1"/>
</dbReference>
<evidence type="ECO:0000256" key="12">
    <source>
        <dbReference type="ARBA" id="ARBA00023242"/>
    </source>
</evidence>
<dbReference type="GO" id="GO:0046872">
    <property type="term" value="F:metal ion binding"/>
    <property type="evidence" value="ECO:0007669"/>
    <property type="project" value="UniProtKB-KW"/>
</dbReference>
<evidence type="ECO:0000256" key="2">
    <source>
        <dbReference type="ARBA" id="ARBA00001947"/>
    </source>
</evidence>
<keyword evidence="14" id="KW-1133">Transmembrane helix</keyword>
<comment type="cofactor">
    <cofactor evidence="2">
        <name>Zn(2+)</name>
        <dbReference type="ChEBI" id="CHEBI:29105"/>
    </cofactor>
</comment>
<dbReference type="Pfam" id="PF05011">
    <property type="entry name" value="DBR1"/>
    <property type="match status" value="1"/>
</dbReference>
<evidence type="ECO:0000259" key="15">
    <source>
        <dbReference type="SMART" id="SM01124"/>
    </source>
</evidence>
<dbReference type="GO" id="GO:0008419">
    <property type="term" value="F:RNA lariat debranching enzyme activity"/>
    <property type="evidence" value="ECO:0007669"/>
    <property type="project" value="TreeGrafter"/>
</dbReference>
<reference evidence="17" key="1">
    <citation type="submission" date="2025-08" db="UniProtKB">
        <authorList>
            <consortium name="RefSeq"/>
        </authorList>
    </citation>
    <scope>IDENTIFICATION</scope>
    <source>
        <tissue evidence="17">Whole body</tissue>
    </source>
</reference>
<feature type="transmembrane region" description="Helical" evidence="14">
    <location>
        <begin position="104"/>
        <end position="127"/>
    </location>
</feature>
<evidence type="ECO:0000256" key="9">
    <source>
        <dbReference type="ARBA" id="ARBA00022833"/>
    </source>
</evidence>
<dbReference type="RefSeq" id="XP_024890903.1">
    <property type="nucleotide sequence ID" value="XM_025035135.1"/>
</dbReference>
<comment type="similarity">
    <text evidence="5">Belongs to the lariat debranching enzyme family.</text>
</comment>
<evidence type="ECO:0000256" key="13">
    <source>
        <dbReference type="ARBA" id="ARBA00058627"/>
    </source>
</evidence>
<dbReference type="PANTHER" id="PTHR12849:SF0">
    <property type="entry name" value="LARIAT DEBRANCHING ENZYME"/>
    <property type="match status" value="1"/>
</dbReference>
<protein>
    <submittedName>
        <fullName evidence="17">Lariat debranching enzyme isoform X2</fullName>
    </submittedName>
</protein>
<organism evidence="16 17">
    <name type="scientific">Temnothorax curvispinosus</name>
    <dbReference type="NCBI Taxonomy" id="300111"/>
    <lineage>
        <taxon>Eukaryota</taxon>
        <taxon>Metazoa</taxon>
        <taxon>Ecdysozoa</taxon>
        <taxon>Arthropoda</taxon>
        <taxon>Hexapoda</taxon>
        <taxon>Insecta</taxon>
        <taxon>Pterygota</taxon>
        <taxon>Neoptera</taxon>
        <taxon>Endopterygota</taxon>
        <taxon>Hymenoptera</taxon>
        <taxon>Apocrita</taxon>
        <taxon>Aculeata</taxon>
        <taxon>Formicoidea</taxon>
        <taxon>Formicidae</taxon>
        <taxon>Myrmicinae</taxon>
        <taxon>Temnothorax</taxon>
    </lineage>
</organism>
<evidence type="ECO:0000256" key="4">
    <source>
        <dbReference type="ARBA" id="ARBA00004123"/>
    </source>
</evidence>
<dbReference type="CDD" id="cd00844">
    <property type="entry name" value="MPP_Dbr1_N"/>
    <property type="match status" value="1"/>
</dbReference>
<feature type="transmembrane region" description="Helical" evidence="14">
    <location>
        <begin position="504"/>
        <end position="524"/>
    </location>
</feature>
<dbReference type="InterPro" id="IPR041816">
    <property type="entry name" value="Dbr1_N"/>
</dbReference>
<gene>
    <name evidence="17" type="primary">LOC112466812</name>
</gene>
<name>A0A6J1R9K0_9HYME</name>
<dbReference type="FunFam" id="1.20.140.150:FF:000006">
    <property type="entry name" value="uncharacterized protein C16orf52 homolog"/>
    <property type="match status" value="1"/>
</dbReference>
<feature type="transmembrane region" description="Helical" evidence="14">
    <location>
        <begin position="408"/>
        <end position="429"/>
    </location>
</feature>
<accession>A0A6J1R9K0</accession>
<evidence type="ECO:0000313" key="16">
    <source>
        <dbReference type="Proteomes" id="UP000504618"/>
    </source>
</evidence>
<evidence type="ECO:0000256" key="10">
    <source>
        <dbReference type="ARBA" id="ARBA00023004"/>
    </source>
</evidence>
<dbReference type="Pfam" id="PF00149">
    <property type="entry name" value="Metallophos"/>
    <property type="match status" value="1"/>
</dbReference>
<dbReference type="GeneID" id="112466812"/>
<dbReference type="Pfam" id="PF18800">
    <property type="entry name" value="Atthog"/>
    <property type="match status" value="1"/>
</dbReference>
<dbReference type="InterPro" id="IPR037663">
    <property type="entry name" value="Mosmo"/>
</dbReference>
<dbReference type="InterPro" id="IPR004843">
    <property type="entry name" value="Calcineurin-like_PHP"/>
</dbReference>
<comment type="cofactor">
    <cofactor evidence="1">
        <name>Mn(2+)</name>
        <dbReference type="ChEBI" id="CHEBI:29035"/>
    </cofactor>
</comment>
<evidence type="ECO:0000256" key="1">
    <source>
        <dbReference type="ARBA" id="ARBA00001936"/>
    </source>
</evidence>
<evidence type="ECO:0000256" key="14">
    <source>
        <dbReference type="SAM" id="Phobius"/>
    </source>
</evidence>
<dbReference type="InterPro" id="IPR007708">
    <property type="entry name" value="DBR1_C"/>
</dbReference>
<evidence type="ECO:0000256" key="7">
    <source>
        <dbReference type="ARBA" id="ARBA00022723"/>
    </source>
</evidence>
<dbReference type="OrthoDB" id="407609at2759"/>
<dbReference type="SMART" id="SM01124">
    <property type="entry name" value="DBR1"/>
    <property type="match status" value="1"/>
</dbReference>
<keyword evidence="14" id="KW-0472">Membrane</keyword>
<dbReference type="Gene3D" id="3.60.21.10">
    <property type="match status" value="1"/>
</dbReference>
<proteinExistence type="inferred from homology"/>
<evidence type="ECO:0000313" key="17">
    <source>
        <dbReference type="RefSeq" id="XP_024890903.1"/>
    </source>
</evidence>
<dbReference type="GO" id="GO:0000398">
    <property type="term" value="P:mRNA splicing, via spliceosome"/>
    <property type="evidence" value="ECO:0007669"/>
    <property type="project" value="TreeGrafter"/>
</dbReference>
<keyword evidence="11" id="KW-0464">Manganese</keyword>
<dbReference type="GO" id="GO:0005634">
    <property type="term" value="C:nucleus"/>
    <property type="evidence" value="ECO:0007669"/>
    <property type="project" value="UniProtKB-SubCell"/>
</dbReference>
<keyword evidence="16" id="KW-1185">Reference proteome</keyword>
<comment type="function">
    <text evidence="13">Cleaves the 2'-5' phosphodiester linkage at the branch point of lariat intron pre-mRNAs after splicing and converts them into linear molecules that are subsequently degraded. It thereby facilitates ribonucleotide turnover.</text>
</comment>
<evidence type="ECO:0000256" key="5">
    <source>
        <dbReference type="ARBA" id="ARBA00006045"/>
    </source>
</evidence>
<keyword evidence="9" id="KW-0862">Zinc</keyword>
<keyword evidence="6" id="KW-0507">mRNA processing</keyword>
<feature type="transmembrane region" description="Helical" evidence="14">
    <location>
        <begin position="544"/>
        <end position="563"/>
    </location>
</feature>
<comment type="subcellular location">
    <subcellularLocation>
        <location evidence="4">Nucleus</location>
    </subcellularLocation>
</comment>
<feature type="domain" description="Lariat debranching enzyme C-terminal" evidence="15">
    <location>
        <begin position="235"/>
        <end position="375"/>
    </location>
</feature>
<evidence type="ECO:0000256" key="6">
    <source>
        <dbReference type="ARBA" id="ARBA00022664"/>
    </source>
</evidence>
<keyword evidence="14" id="KW-0812">Transmembrane</keyword>
<evidence type="ECO:0000256" key="8">
    <source>
        <dbReference type="ARBA" id="ARBA00022801"/>
    </source>
</evidence>
<sequence length="571" mass="65522">MRIAVEGCAHGELDIIYETIQEIEKVDGRKVDLLICCGDFQATRNLSDLKCMAVSDKYKDMRTFYKYYSGEKEAPVLTIFIGGNHEASNYLQELPYGGWVAPNIYYLGYAGVVQVAGIRIAGLSGIYKSQHWMQGRYEKPPYTDSTIRSVYHIRNLEVFRLKQLSGKIDIFLSHDWPTGVTKYGDVDTLLKQKPFFKDDIKSNTLGSPPCMELLERLYPSYWFSAHLHCKFAALIPEKGGARVTKFLALDKCLPKRKFLQVLEVRSQEDGPIQLNYDLEWLTILYLTNHLLSVKSSIHYMPGQYGAGRWTYTPTAKEKQTVYEKFGSNLQIPLNFTRTVKPYDPCDTNTRIERPRLLINDQTTRFLFYRQLADELVLYDELLYNTLNKIYNIYIHIYTYIISRKMDKLTIISGILFLLADISAIISIAMPDWIITDIGGDTRLGLMWSCMTLYNRPQVCFKSQLESEWMMALVCIFIGCILITATIILLVISHWDRTVIPFARWVGFGAMVLFCHAAVIFPMGFHIDEIGGQPYQLPNSHQVGIAYILFVLALWITVISELFAGKVCLPHF</sequence>
<evidence type="ECO:0000256" key="3">
    <source>
        <dbReference type="ARBA" id="ARBA00001954"/>
    </source>
</evidence>
<keyword evidence="7" id="KW-0479">Metal-binding</keyword>
<dbReference type="PANTHER" id="PTHR12849">
    <property type="entry name" value="RNA LARIAT DEBRANCHING ENZYME"/>
    <property type="match status" value="1"/>
</dbReference>
<evidence type="ECO:0000256" key="11">
    <source>
        <dbReference type="ARBA" id="ARBA00023211"/>
    </source>
</evidence>
<keyword evidence="10" id="KW-0408">Iron</keyword>
<keyword evidence="8" id="KW-0378">Hydrolase</keyword>
<dbReference type="FunFam" id="3.60.21.10:FF:000035">
    <property type="entry name" value="Lariat debranching enzyme"/>
    <property type="match status" value="1"/>
</dbReference>
<dbReference type="InterPro" id="IPR029052">
    <property type="entry name" value="Metallo-depent_PP-like"/>
</dbReference>